<dbReference type="InterPro" id="IPR052016">
    <property type="entry name" value="Bact_Sigma-Reg"/>
</dbReference>
<sequence>MGIDPQIAEPGLRSLDWRKRLDVIVETMREMSLQTDPQAMVRAYAKRIRQLMPADRRVALSRRGLEAPQYRITRASQWTEEINPWTEKHRLPLLEGGLLGELLYSDQPQIIDDLQVDPDDPAASYLMGQRSLMAIPHYDGGTALNMIVLMRPSPNAFDRDDFPEQVWMSNLFGRATQNLVLAEELKRAYGVVDRELKLVADIQRSLLPKTIPPIPGLGLAASYQTSQWAGGDYYDFFPLSDNRWGILIADVSGHGTPAAVMMAITHSIAHAVPNFPDPPATMLQHVNQQLATLYTTNNEAFVTAFYGIYDPAKRTLTYANAGHNPPRLKRCEDGSVIALDNVGNLPLGVMTDVAYDQFTQALRPGDQIVFYTDGITEATNPAGKMFDTERLDEALANCHLDANGLIEAVLDAVERFTAGEPAADDRTLLVAKVS</sequence>
<organism evidence="3">
    <name type="scientific">Singulisphaera sp. Ch08</name>
    <dbReference type="NCBI Taxonomy" id="3120278"/>
    <lineage>
        <taxon>Bacteria</taxon>
        <taxon>Pseudomonadati</taxon>
        <taxon>Planctomycetota</taxon>
        <taxon>Planctomycetia</taxon>
        <taxon>Isosphaerales</taxon>
        <taxon>Isosphaeraceae</taxon>
        <taxon>Singulisphaera</taxon>
    </lineage>
</organism>
<accession>A0AAU7CMF4</accession>
<dbReference type="InterPro" id="IPR001932">
    <property type="entry name" value="PPM-type_phosphatase-like_dom"/>
</dbReference>
<dbReference type="PANTHER" id="PTHR43156:SF2">
    <property type="entry name" value="STAGE II SPORULATION PROTEIN E"/>
    <property type="match status" value="1"/>
</dbReference>
<dbReference type="Pfam" id="PF07228">
    <property type="entry name" value="SpoIIE"/>
    <property type="match status" value="1"/>
</dbReference>
<dbReference type="AlphaFoldDB" id="A0AAU7CMF4"/>
<name>A0AAU7CMF4_9BACT</name>
<dbReference type="GO" id="GO:0016791">
    <property type="term" value="F:phosphatase activity"/>
    <property type="evidence" value="ECO:0007669"/>
    <property type="project" value="TreeGrafter"/>
</dbReference>
<dbReference type="InterPro" id="IPR003018">
    <property type="entry name" value="GAF"/>
</dbReference>
<dbReference type="SUPFAM" id="SSF55781">
    <property type="entry name" value="GAF domain-like"/>
    <property type="match status" value="1"/>
</dbReference>
<keyword evidence="1" id="KW-0378">Hydrolase</keyword>
<dbReference type="SMART" id="SM00331">
    <property type="entry name" value="PP2C_SIG"/>
    <property type="match status" value="1"/>
</dbReference>
<evidence type="ECO:0000256" key="1">
    <source>
        <dbReference type="ARBA" id="ARBA00022801"/>
    </source>
</evidence>
<feature type="domain" description="PPM-type phosphatase" evidence="2">
    <location>
        <begin position="214"/>
        <end position="433"/>
    </location>
</feature>
<dbReference type="Gene3D" id="3.30.450.40">
    <property type="match status" value="1"/>
</dbReference>
<reference evidence="3" key="1">
    <citation type="submission" date="2024-05" db="EMBL/GenBank/DDBJ databases">
        <title>Planctomycetes of the genus Singulisphaera possess chitinolytic capabilities.</title>
        <authorList>
            <person name="Ivanova A."/>
        </authorList>
    </citation>
    <scope>NUCLEOTIDE SEQUENCE</scope>
    <source>
        <strain evidence="3">Ch08T</strain>
    </source>
</reference>
<dbReference type="Pfam" id="PF01590">
    <property type="entry name" value="GAF"/>
    <property type="match status" value="1"/>
</dbReference>
<evidence type="ECO:0000259" key="2">
    <source>
        <dbReference type="SMART" id="SM00331"/>
    </source>
</evidence>
<dbReference type="SUPFAM" id="SSF81606">
    <property type="entry name" value="PP2C-like"/>
    <property type="match status" value="1"/>
</dbReference>
<proteinExistence type="predicted"/>
<evidence type="ECO:0000313" key="3">
    <source>
        <dbReference type="EMBL" id="XBH06727.1"/>
    </source>
</evidence>
<dbReference type="InterPro" id="IPR036457">
    <property type="entry name" value="PPM-type-like_dom_sf"/>
</dbReference>
<protein>
    <submittedName>
        <fullName evidence="3">SpoIIE family protein phosphatase</fullName>
    </submittedName>
</protein>
<dbReference type="EMBL" id="CP155447">
    <property type="protein sequence ID" value="XBH06727.1"/>
    <property type="molecule type" value="Genomic_DNA"/>
</dbReference>
<gene>
    <name evidence="3" type="ORF">V5E97_12005</name>
</gene>
<dbReference type="RefSeq" id="WP_406699576.1">
    <property type="nucleotide sequence ID" value="NZ_CP155447.1"/>
</dbReference>
<dbReference type="Gene3D" id="3.60.40.10">
    <property type="entry name" value="PPM-type phosphatase domain"/>
    <property type="match status" value="1"/>
</dbReference>
<dbReference type="InterPro" id="IPR029016">
    <property type="entry name" value="GAF-like_dom_sf"/>
</dbReference>
<dbReference type="PANTHER" id="PTHR43156">
    <property type="entry name" value="STAGE II SPORULATION PROTEIN E-RELATED"/>
    <property type="match status" value="1"/>
</dbReference>